<keyword evidence="2" id="KW-0732">Signal</keyword>
<proteinExistence type="predicted"/>
<organism evidence="3 4">
    <name type="scientific">Sphingobacterium allocomposti</name>
    <dbReference type="NCBI Taxonomy" id="415956"/>
    <lineage>
        <taxon>Bacteria</taxon>
        <taxon>Pseudomonadati</taxon>
        <taxon>Bacteroidota</taxon>
        <taxon>Sphingobacteriia</taxon>
        <taxon>Sphingobacteriales</taxon>
        <taxon>Sphingobacteriaceae</taxon>
        <taxon>Sphingobacterium</taxon>
    </lineage>
</organism>
<keyword evidence="1" id="KW-0812">Transmembrane</keyword>
<dbReference type="NCBIfam" id="TIGR01167">
    <property type="entry name" value="LPXTG_anchor"/>
    <property type="match status" value="1"/>
</dbReference>
<reference evidence="3 4" key="1">
    <citation type="submission" date="2019-07" db="EMBL/GenBank/DDBJ databases">
        <title>Genomic Encyclopedia of Archaeal and Bacterial Type Strains, Phase II (KMG-II): from individual species to whole genera.</title>
        <authorList>
            <person name="Goeker M."/>
        </authorList>
    </citation>
    <scope>NUCLEOTIDE SEQUENCE [LARGE SCALE GENOMIC DNA]</scope>
    <source>
        <strain evidence="3 4">DSM 18850</strain>
    </source>
</reference>
<feature type="transmembrane region" description="Helical" evidence="1">
    <location>
        <begin position="35"/>
        <end position="52"/>
    </location>
</feature>
<dbReference type="AlphaFoldDB" id="A0A5S5DEP6"/>
<sequence>MRKAGILILLSYLSFAAQATPRHIASAGQETSPTAAIILGAILLVVVIIVLYRRQKRKFND</sequence>
<evidence type="ECO:0000256" key="1">
    <source>
        <dbReference type="SAM" id="Phobius"/>
    </source>
</evidence>
<name>A0A5S5DEP6_9SPHI</name>
<gene>
    <name evidence="3" type="ORF">BC792_11245</name>
</gene>
<comment type="caution">
    <text evidence="3">The sequence shown here is derived from an EMBL/GenBank/DDBJ whole genome shotgun (WGS) entry which is preliminary data.</text>
</comment>
<protein>
    <submittedName>
        <fullName evidence="3">LPXTG-motif cell wall-anchored protein</fullName>
    </submittedName>
</protein>
<dbReference type="Proteomes" id="UP000325105">
    <property type="component" value="Unassembled WGS sequence"/>
</dbReference>
<accession>A0A5S5DEP6</accession>
<keyword evidence="4" id="KW-1185">Reference proteome</keyword>
<keyword evidence="1" id="KW-0472">Membrane</keyword>
<keyword evidence="1" id="KW-1133">Transmembrane helix</keyword>
<evidence type="ECO:0000313" key="3">
    <source>
        <dbReference type="EMBL" id="TYP94381.1"/>
    </source>
</evidence>
<evidence type="ECO:0000313" key="4">
    <source>
        <dbReference type="Proteomes" id="UP000325105"/>
    </source>
</evidence>
<dbReference type="EMBL" id="VNHX01000012">
    <property type="protein sequence ID" value="TYP94381.1"/>
    <property type="molecule type" value="Genomic_DNA"/>
</dbReference>
<feature type="signal peptide" evidence="2">
    <location>
        <begin position="1"/>
        <end position="19"/>
    </location>
</feature>
<evidence type="ECO:0000256" key="2">
    <source>
        <dbReference type="SAM" id="SignalP"/>
    </source>
</evidence>
<feature type="chain" id="PRO_5024441337" evidence="2">
    <location>
        <begin position="20"/>
        <end position="61"/>
    </location>
</feature>